<dbReference type="CDD" id="cd04301">
    <property type="entry name" value="NAT_SF"/>
    <property type="match status" value="1"/>
</dbReference>
<dbReference type="EMBL" id="JACKXE010000001">
    <property type="protein sequence ID" value="MBB6626291.1"/>
    <property type="molecule type" value="Genomic_DNA"/>
</dbReference>
<accession>A0A7X0V965</accession>
<dbReference type="Proteomes" id="UP000523955">
    <property type="component" value="Unassembled WGS sequence"/>
</dbReference>
<evidence type="ECO:0000256" key="1">
    <source>
        <dbReference type="ARBA" id="ARBA00022679"/>
    </source>
</evidence>
<dbReference type="PANTHER" id="PTHR43877">
    <property type="entry name" value="AMINOALKYLPHOSPHONATE N-ACETYLTRANSFERASE-RELATED-RELATED"/>
    <property type="match status" value="1"/>
</dbReference>
<reference evidence="4 5" key="1">
    <citation type="submission" date="2020-08" db="EMBL/GenBank/DDBJ databases">
        <authorList>
            <person name="Seo M.-J."/>
        </authorList>
    </citation>
    <scope>NUCLEOTIDE SEQUENCE [LARGE SCALE GENOMIC DNA]</scope>
    <source>
        <strain evidence="4 5">KIGAM211</strain>
    </source>
</reference>
<keyword evidence="2" id="KW-0012">Acyltransferase</keyword>
<dbReference type="AlphaFoldDB" id="A0A7X0V965"/>
<dbReference type="RefSeq" id="WP_185251583.1">
    <property type="nucleotide sequence ID" value="NZ_JACKXE010000001.1"/>
</dbReference>
<dbReference type="Pfam" id="PF00583">
    <property type="entry name" value="Acetyltransf_1"/>
    <property type="match status" value="1"/>
</dbReference>
<dbReference type="SUPFAM" id="SSF55729">
    <property type="entry name" value="Acyl-CoA N-acyltransferases (Nat)"/>
    <property type="match status" value="1"/>
</dbReference>
<evidence type="ECO:0000256" key="2">
    <source>
        <dbReference type="ARBA" id="ARBA00023315"/>
    </source>
</evidence>
<organism evidence="4 5">
    <name type="scientific">Nocardioides luti</name>
    <dbReference type="NCBI Taxonomy" id="2761101"/>
    <lineage>
        <taxon>Bacteria</taxon>
        <taxon>Bacillati</taxon>
        <taxon>Actinomycetota</taxon>
        <taxon>Actinomycetes</taxon>
        <taxon>Propionibacteriales</taxon>
        <taxon>Nocardioidaceae</taxon>
        <taxon>Nocardioides</taxon>
    </lineage>
</organism>
<keyword evidence="5" id="KW-1185">Reference proteome</keyword>
<evidence type="ECO:0000313" key="5">
    <source>
        <dbReference type="Proteomes" id="UP000523955"/>
    </source>
</evidence>
<evidence type="ECO:0000313" key="4">
    <source>
        <dbReference type="EMBL" id="MBB6626291.1"/>
    </source>
</evidence>
<dbReference type="InterPro" id="IPR050832">
    <property type="entry name" value="Bact_Acetyltransf"/>
</dbReference>
<evidence type="ECO:0000259" key="3">
    <source>
        <dbReference type="PROSITE" id="PS51186"/>
    </source>
</evidence>
<proteinExistence type="predicted"/>
<dbReference type="PROSITE" id="PS51186">
    <property type="entry name" value="GNAT"/>
    <property type="match status" value="1"/>
</dbReference>
<feature type="domain" description="N-acetyltransferase" evidence="3">
    <location>
        <begin position="6"/>
        <end position="160"/>
    </location>
</feature>
<gene>
    <name evidence="4" type="ORF">H5V45_03045</name>
</gene>
<sequence length="191" mass="20340">MNRSLVSLRSALPSDAPDLAVLWSDVLRRADHDEQVADLVQIIEAAASSPVERLVVAEYDGEVAGAVHLRISTLSPLNLDQTVQAISPHVFPQFRRKGVGRALMDAAVCFAEEEGIGCVATAAASASRDANRFMARLALGPQAVLRVASTHAVRSKLTAQSPAAHRTSGRQLTQVLAARRSMRRSQAPTAG</sequence>
<keyword evidence="1 4" id="KW-0808">Transferase</keyword>
<dbReference type="Gene3D" id="3.40.630.30">
    <property type="match status" value="1"/>
</dbReference>
<name>A0A7X0V965_9ACTN</name>
<comment type="caution">
    <text evidence="4">The sequence shown here is derived from an EMBL/GenBank/DDBJ whole genome shotgun (WGS) entry which is preliminary data.</text>
</comment>
<dbReference type="InterPro" id="IPR000182">
    <property type="entry name" value="GNAT_dom"/>
</dbReference>
<dbReference type="InterPro" id="IPR016181">
    <property type="entry name" value="Acyl_CoA_acyltransferase"/>
</dbReference>
<dbReference type="GO" id="GO:0016747">
    <property type="term" value="F:acyltransferase activity, transferring groups other than amino-acyl groups"/>
    <property type="evidence" value="ECO:0007669"/>
    <property type="project" value="InterPro"/>
</dbReference>
<protein>
    <submittedName>
        <fullName evidence="4">GNAT family N-acetyltransferase</fullName>
    </submittedName>
</protein>